<dbReference type="GeneID" id="14865659"/>
<name>F4QCK4_CACFS</name>
<dbReference type="InterPro" id="IPR011989">
    <property type="entry name" value="ARM-like"/>
</dbReference>
<gene>
    <name evidence="1" type="ORF">DFA_12204</name>
</gene>
<protein>
    <submittedName>
        <fullName evidence="1">Uncharacterized protein</fullName>
    </submittedName>
</protein>
<dbReference type="AlphaFoldDB" id="F4QCK4"/>
<dbReference type="Gene3D" id="1.25.10.10">
    <property type="entry name" value="Leucine-rich Repeat Variant"/>
    <property type="match status" value="1"/>
</dbReference>
<dbReference type="EMBL" id="GL883029">
    <property type="protein sequence ID" value="EGG14432.1"/>
    <property type="molecule type" value="Genomic_DNA"/>
</dbReference>
<dbReference type="KEGG" id="dfa:DFA_12204"/>
<dbReference type="RefSeq" id="XP_004353841.1">
    <property type="nucleotide sequence ID" value="XM_004353789.1"/>
</dbReference>
<dbReference type="OrthoDB" id="30818at2759"/>
<dbReference type="Proteomes" id="UP000007797">
    <property type="component" value="Unassembled WGS sequence"/>
</dbReference>
<reference evidence="2" key="1">
    <citation type="journal article" date="2011" name="Genome Res.">
        <title>Phylogeny-wide analysis of social amoeba genomes highlights ancient origins for complex intercellular communication.</title>
        <authorList>
            <person name="Heidel A.J."/>
            <person name="Lawal H.M."/>
            <person name="Felder M."/>
            <person name="Schilde C."/>
            <person name="Helps N.R."/>
            <person name="Tunggal B."/>
            <person name="Rivero F."/>
            <person name="John U."/>
            <person name="Schleicher M."/>
            <person name="Eichinger L."/>
            <person name="Platzer M."/>
            <person name="Noegel A.A."/>
            <person name="Schaap P."/>
            <person name="Gloeckner G."/>
        </authorList>
    </citation>
    <scope>NUCLEOTIDE SEQUENCE [LARGE SCALE GENOMIC DNA]</scope>
    <source>
        <strain evidence="2">SH3</strain>
    </source>
</reference>
<evidence type="ECO:0000313" key="2">
    <source>
        <dbReference type="Proteomes" id="UP000007797"/>
    </source>
</evidence>
<evidence type="ECO:0000313" key="1">
    <source>
        <dbReference type="EMBL" id="EGG14432.1"/>
    </source>
</evidence>
<sequence length="267" mass="30202">MRLVKLHDGATSEKALNVFGKIYNVVLLSCTLETDWIMLDHRIFLATDLITEMASGNLMTFGQTKSTMDIFLKLEKIFAKNRVVVDYDEDDDDDNQDEMDHQEFDEDLDVLVDVINKFYSMLGEMVKINSTVMMPLITSDILKRACEFLQEEGDSAEGILTFMTQYFRYCGGGKSVIKVFSHFIPTIIGCLEIPDSDVRQNAVKALIEASKIAKDKFSPWAMDALVALDTINDQDITEYVISAMSTIIQNVPLPSNDAHVIIPKWFN</sequence>
<organism evidence="1 2">
    <name type="scientific">Cavenderia fasciculata</name>
    <name type="common">Slime mold</name>
    <name type="synonym">Dictyostelium fasciculatum</name>
    <dbReference type="NCBI Taxonomy" id="261658"/>
    <lineage>
        <taxon>Eukaryota</taxon>
        <taxon>Amoebozoa</taxon>
        <taxon>Evosea</taxon>
        <taxon>Eumycetozoa</taxon>
        <taxon>Dictyostelia</taxon>
        <taxon>Acytosteliales</taxon>
        <taxon>Cavenderiaceae</taxon>
        <taxon>Cavenderia</taxon>
    </lineage>
</organism>
<keyword evidence="2" id="KW-1185">Reference proteome</keyword>
<dbReference type="SUPFAM" id="SSF48371">
    <property type="entry name" value="ARM repeat"/>
    <property type="match status" value="1"/>
</dbReference>
<accession>F4QCK4</accession>
<dbReference type="InterPro" id="IPR016024">
    <property type="entry name" value="ARM-type_fold"/>
</dbReference>
<proteinExistence type="predicted"/>